<dbReference type="Proteomes" id="UP000805649">
    <property type="component" value="Unassembled WGS sequence"/>
</dbReference>
<sequence>MARSTIADPVPDVEQIPMSGNGKSRKRTTRACDKCFSSRTRCDGNLPCRRCTGRLPFNAAFADDHNFGGETFC</sequence>
<protein>
    <submittedName>
        <fullName evidence="1">Uncharacterized protein</fullName>
    </submittedName>
</protein>
<gene>
    <name evidence="1" type="ORF">CTRU02_205215</name>
</gene>
<reference evidence="1 2" key="1">
    <citation type="journal article" date="2020" name="Phytopathology">
        <title>Genome Sequence Resources of Colletotrichum truncatum, C. plurivorum, C. musicola, and C. sojae: Four Species Pathogenic to Soybean (Glycine max).</title>
        <authorList>
            <person name="Rogerio F."/>
            <person name="Boufleur T.R."/>
            <person name="Ciampi-Guillardi M."/>
            <person name="Sukno S.A."/>
            <person name="Thon M.R."/>
            <person name="Massola Junior N.S."/>
            <person name="Baroncelli R."/>
        </authorList>
    </citation>
    <scope>NUCLEOTIDE SEQUENCE [LARGE SCALE GENOMIC DNA]</scope>
    <source>
        <strain evidence="1 2">CMES1059</strain>
    </source>
</reference>
<organism evidence="1 2">
    <name type="scientific">Colletotrichum truncatum</name>
    <name type="common">Anthracnose fungus</name>
    <name type="synonym">Colletotrichum capsici</name>
    <dbReference type="NCBI Taxonomy" id="5467"/>
    <lineage>
        <taxon>Eukaryota</taxon>
        <taxon>Fungi</taxon>
        <taxon>Dikarya</taxon>
        <taxon>Ascomycota</taxon>
        <taxon>Pezizomycotina</taxon>
        <taxon>Sordariomycetes</taxon>
        <taxon>Hypocreomycetidae</taxon>
        <taxon>Glomerellales</taxon>
        <taxon>Glomerellaceae</taxon>
        <taxon>Colletotrichum</taxon>
        <taxon>Colletotrichum truncatum species complex</taxon>
    </lineage>
</organism>
<keyword evidence="2" id="KW-1185">Reference proteome</keyword>
<evidence type="ECO:0000313" key="1">
    <source>
        <dbReference type="EMBL" id="KAL0938605.1"/>
    </source>
</evidence>
<evidence type="ECO:0000313" key="2">
    <source>
        <dbReference type="Proteomes" id="UP000805649"/>
    </source>
</evidence>
<name>A0ACC3Z3G1_COLTU</name>
<dbReference type="EMBL" id="VUJX02000003">
    <property type="protein sequence ID" value="KAL0938605.1"/>
    <property type="molecule type" value="Genomic_DNA"/>
</dbReference>
<accession>A0ACC3Z3G1</accession>
<proteinExistence type="predicted"/>
<comment type="caution">
    <text evidence="1">The sequence shown here is derived from an EMBL/GenBank/DDBJ whole genome shotgun (WGS) entry which is preliminary data.</text>
</comment>